<sequence length="104" mass="10874">MRLSKLFAAACLSLTLAACGGTESTDESVPPEDLSSVEQRVEPVPLCPPGEQTLYWTEYGACGGCLYLRQPGTPVRKYAACSGNVSGTKSLIGNSCQSGCVLEP</sequence>
<protein>
    <submittedName>
        <fullName evidence="3">Lipoprotein</fullName>
    </submittedName>
</protein>
<keyword evidence="6" id="KW-1185">Reference proteome</keyword>
<dbReference type="RefSeq" id="WP_047853865.1">
    <property type="nucleotide sequence ID" value="NZ_CP011509.1"/>
</dbReference>
<keyword evidence="2" id="KW-0732">Signal</keyword>
<evidence type="ECO:0000256" key="2">
    <source>
        <dbReference type="SAM" id="SignalP"/>
    </source>
</evidence>
<name>A0AAC8TA32_9BACT</name>
<organism evidence="3 5">
    <name type="scientific">Archangium gephyra</name>
    <dbReference type="NCBI Taxonomy" id="48"/>
    <lineage>
        <taxon>Bacteria</taxon>
        <taxon>Pseudomonadati</taxon>
        <taxon>Myxococcota</taxon>
        <taxon>Myxococcia</taxon>
        <taxon>Myxococcales</taxon>
        <taxon>Cystobacterineae</taxon>
        <taxon>Archangiaceae</taxon>
        <taxon>Archangium</taxon>
    </lineage>
</organism>
<reference evidence="4 6" key="2">
    <citation type="submission" date="2018-08" db="EMBL/GenBank/DDBJ databases">
        <title>Genomic Encyclopedia of Archaeal and Bacterial Type Strains, Phase II (KMG-II): from individual species to whole genera.</title>
        <authorList>
            <person name="Goeker M."/>
        </authorList>
    </citation>
    <scope>NUCLEOTIDE SEQUENCE [LARGE SCALE GENOMIC DNA]</scope>
    <source>
        <strain evidence="4 6">DSM 2261</strain>
    </source>
</reference>
<evidence type="ECO:0000313" key="5">
    <source>
        <dbReference type="Proteomes" id="UP000035579"/>
    </source>
</evidence>
<gene>
    <name evidence="3" type="ORF">AA314_00156</name>
    <name evidence="4" type="ORF">ATI61_12273</name>
</gene>
<feature type="chain" id="PRO_5042280309" evidence="2">
    <location>
        <begin position="21"/>
        <end position="104"/>
    </location>
</feature>
<dbReference type="AlphaFoldDB" id="A0AAC8TA32"/>
<accession>A0AAC8TA32</accession>
<evidence type="ECO:0000313" key="4">
    <source>
        <dbReference type="EMBL" id="REG20373.1"/>
    </source>
</evidence>
<dbReference type="PROSITE" id="PS51257">
    <property type="entry name" value="PROKAR_LIPOPROTEIN"/>
    <property type="match status" value="1"/>
</dbReference>
<proteinExistence type="predicted"/>
<dbReference type="KEGG" id="age:AA314_00156"/>
<feature type="region of interest" description="Disordered" evidence="1">
    <location>
        <begin position="21"/>
        <end position="42"/>
    </location>
</feature>
<feature type="signal peptide" evidence="2">
    <location>
        <begin position="1"/>
        <end position="20"/>
    </location>
</feature>
<dbReference type="EMBL" id="CP011509">
    <property type="protein sequence ID" value="AKI98529.1"/>
    <property type="molecule type" value="Genomic_DNA"/>
</dbReference>
<dbReference type="Proteomes" id="UP000035579">
    <property type="component" value="Chromosome"/>
</dbReference>
<evidence type="ECO:0000313" key="6">
    <source>
        <dbReference type="Proteomes" id="UP000256345"/>
    </source>
</evidence>
<evidence type="ECO:0000313" key="3">
    <source>
        <dbReference type="EMBL" id="AKI98529.1"/>
    </source>
</evidence>
<evidence type="ECO:0000256" key="1">
    <source>
        <dbReference type="SAM" id="MobiDB-lite"/>
    </source>
</evidence>
<dbReference type="EMBL" id="QUMU01000022">
    <property type="protein sequence ID" value="REG20373.1"/>
    <property type="molecule type" value="Genomic_DNA"/>
</dbReference>
<dbReference type="Proteomes" id="UP000256345">
    <property type="component" value="Unassembled WGS sequence"/>
</dbReference>
<reference evidence="3 5" key="1">
    <citation type="submission" date="2015-05" db="EMBL/GenBank/DDBJ databases">
        <title>Genome assembly of Archangium gephyra DSM 2261.</title>
        <authorList>
            <person name="Sharma G."/>
            <person name="Subramanian S."/>
        </authorList>
    </citation>
    <scope>NUCLEOTIDE SEQUENCE [LARGE SCALE GENOMIC DNA]</scope>
    <source>
        <strain evidence="3 5">DSM 2261</strain>
    </source>
</reference>
<keyword evidence="3" id="KW-0449">Lipoprotein</keyword>